<evidence type="ECO:0000313" key="6">
    <source>
        <dbReference type="EMBL" id="NMM63481.1"/>
    </source>
</evidence>
<evidence type="ECO:0000313" key="7">
    <source>
        <dbReference type="Proteomes" id="UP000537131"/>
    </source>
</evidence>
<feature type="domain" description="RNA 2-O ribose methyltransferase substrate binding" evidence="5">
    <location>
        <begin position="35"/>
        <end position="110"/>
    </location>
</feature>
<evidence type="ECO:0000259" key="5">
    <source>
        <dbReference type="SMART" id="SM00967"/>
    </source>
</evidence>
<comment type="similarity">
    <text evidence="1">Belongs to the class IV-like SAM-binding methyltransferase superfamily. RNA methyltransferase TrmH family.</text>
</comment>
<dbReference type="GO" id="GO:0008173">
    <property type="term" value="F:RNA methyltransferase activity"/>
    <property type="evidence" value="ECO:0007669"/>
    <property type="project" value="InterPro"/>
</dbReference>
<dbReference type="GO" id="GO:0006396">
    <property type="term" value="P:RNA processing"/>
    <property type="evidence" value="ECO:0007669"/>
    <property type="project" value="InterPro"/>
</dbReference>
<comment type="caution">
    <text evidence="6">The sequence shown here is derived from an EMBL/GenBank/DDBJ whole genome shotgun (WGS) entry which is preliminary data.</text>
</comment>
<gene>
    <name evidence="6" type="primary">rlmB</name>
    <name evidence="6" type="ORF">HBE96_12510</name>
</gene>
<dbReference type="NCBIfam" id="TIGR00186">
    <property type="entry name" value="rRNA_methyl_3"/>
    <property type="match status" value="1"/>
</dbReference>
<dbReference type="Pfam" id="PF08032">
    <property type="entry name" value="SpoU_sub_bind"/>
    <property type="match status" value="1"/>
</dbReference>
<dbReference type="Gene3D" id="3.40.1280.10">
    <property type="match status" value="1"/>
</dbReference>
<dbReference type="CDD" id="cd18103">
    <property type="entry name" value="SpoU-like_RlmB"/>
    <property type="match status" value="1"/>
</dbReference>
<reference evidence="6 7" key="1">
    <citation type="submission" date="2020-06" db="EMBL/GenBank/DDBJ databases">
        <title>Complete Genome Sequence of Clostridium muelleri sp. nov. P21T, an Acid-Alcohol Producing Acetogen Isolated from Old Hay.</title>
        <authorList>
            <person name="Duncan K.E."/>
            <person name="Tanner R.S."/>
        </authorList>
    </citation>
    <scope>NUCLEOTIDE SEQUENCE [LARGE SCALE GENOMIC DNA]</scope>
    <source>
        <strain evidence="6 7">P21</strain>
    </source>
</reference>
<dbReference type="SUPFAM" id="SSF55315">
    <property type="entry name" value="L30e-like"/>
    <property type="match status" value="1"/>
</dbReference>
<proteinExistence type="inferred from homology"/>
<dbReference type="AlphaFoldDB" id="A0A7Y0HPX3"/>
<dbReference type="InterPro" id="IPR029064">
    <property type="entry name" value="Ribosomal_eL30-like_sf"/>
</dbReference>
<protein>
    <submittedName>
        <fullName evidence="6">23S rRNA (Guanosine(2251)-2'-O)-methyltransferase RlmB</fullName>
    </submittedName>
</protein>
<sequence>MRYTKKGFDNNSNKRKEKNSDFENDTNEKAFREDLIEGRNAVIEVLRSERTVEQILVANGDVSGSINMILALAKEKKVVIKQVDRKKLDQLSQTGVHQGVIAQITPYKYCDVDDIIKHAEEKGEKPFIVILDEIEDPHNFGSIIRTAETCGVHGIIIPKRRNVGLTPAVYKASVGAVEHMKIAKVTNINNVIDKLKEKKIWVYGADMAGESYCYDVDFRGAVALIIGSEGKGILKLTKNKCDVLVKIPMVGKISSLNASVAGGILMYEILKQRFKK</sequence>
<dbReference type="GO" id="GO:0032259">
    <property type="term" value="P:methylation"/>
    <property type="evidence" value="ECO:0007669"/>
    <property type="project" value="UniProtKB-KW"/>
</dbReference>
<dbReference type="GO" id="GO:0003723">
    <property type="term" value="F:RNA binding"/>
    <property type="evidence" value="ECO:0007669"/>
    <property type="project" value="InterPro"/>
</dbReference>
<name>A0A7Y0HPX3_9CLOT</name>
<keyword evidence="7" id="KW-1185">Reference proteome</keyword>
<organism evidence="6 7">
    <name type="scientific">Clostridium muellerianum</name>
    <dbReference type="NCBI Taxonomy" id="2716538"/>
    <lineage>
        <taxon>Bacteria</taxon>
        <taxon>Bacillati</taxon>
        <taxon>Bacillota</taxon>
        <taxon>Clostridia</taxon>
        <taxon>Eubacteriales</taxon>
        <taxon>Clostridiaceae</taxon>
        <taxon>Clostridium</taxon>
    </lineage>
</organism>
<dbReference type="Gene3D" id="3.30.1330.30">
    <property type="match status" value="1"/>
</dbReference>
<keyword evidence="3 6" id="KW-0808">Transferase</keyword>
<keyword evidence="2 6" id="KW-0489">Methyltransferase</keyword>
<dbReference type="GO" id="GO:0005829">
    <property type="term" value="C:cytosol"/>
    <property type="evidence" value="ECO:0007669"/>
    <property type="project" value="TreeGrafter"/>
</dbReference>
<dbReference type="FunFam" id="3.40.1280.10:FF:000008">
    <property type="entry name" value="Group 3 RNA methyltransferase TrmH"/>
    <property type="match status" value="1"/>
</dbReference>
<dbReference type="Pfam" id="PF00588">
    <property type="entry name" value="SpoU_methylase"/>
    <property type="match status" value="1"/>
</dbReference>
<evidence type="ECO:0000256" key="1">
    <source>
        <dbReference type="ARBA" id="ARBA00007228"/>
    </source>
</evidence>
<accession>A0A7Y0HPX3</accession>
<dbReference type="SUPFAM" id="SSF75217">
    <property type="entry name" value="alpha/beta knot"/>
    <property type="match status" value="1"/>
</dbReference>
<dbReference type="Proteomes" id="UP000537131">
    <property type="component" value="Unassembled WGS sequence"/>
</dbReference>
<dbReference type="InterPro" id="IPR004441">
    <property type="entry name" value="rRNA_MeTrfase_TrmH"/>
</dbReference>
<dbReference type="InterPro" id="IPR029028">
    <property type="entry name" value="Alpha/beta_knot_MTases"/>
</dbReference>
<dbReference type="EMBL" id="JABBNI010000023">
    <property type="protein sequence ID" value="NMM63481.1"/>
    <property type="molecule type" value="Genomic_DNA"/>
</dbReference>
<dbReference type="PANTHER" id="PTHR46429:SF1">
    <property type="entry name" value="23S RRNA (GUANOSINE-2'-O-)-METHYLTRANSFERASE RLMB"/>
    <property type="match status" value="1"/>
</dbReference>
<evidence type="ECO:0000256" key="3">
    <source>
        <dbReference type="ARBA" id="ARBA00022679"/>
    </source>
</evidence>
<evidence type="ECO:0000256" key="2">
    <source>
        <dbReference type="ARBA" id="ARBA00022603"/>
    </source>
</evidence>
<dbReference type="InterPro" id="IPR001537">
    <property type="entry name" value="SpoU_MeTrfase"/>
</dbReference>
<dbReference type="PANTHER" id="PTHR46429">
    <property type="entry name" value="23S RRNA (GUANOSINE-2'-O-)-METHYLTRANSFERASE RLMB"/>
    <property type="match status" value="1"/>
</dbReference>
<dbReference type="SMART" id="SM00967">
    <property type="entry name" value="SpoU_sub_bind"/>
    <property type="match status" value="1"/>
</dbReference>
<evidence type="ECO:0000256" key="4">
    <source>
        <dbReference type="SAM" id="MobiDB-lite"/>
    </source>
</evidence>
<dbReference type="InterPro" id="IPR029026">
    <property type="entry name" value="tRNA_m1G_MTases_N"/>
</dbReference>
<dbReference type="InterPro" id="IPR013123">
    <property type="entry name" value="SpoU_subst-bd"/>
</dbReference>
<feature type="region of interest" description="Disordered" evidence="4">
    <location>
        <begin position="1"/>
        <end position="25"/>
    </location>
</feature>